<dbReference type="OrthoDB" id="9994649at2"/>
<protein>
    <submittedName>
        <fullName evidence="2">Uncharacterized protein</fullName>
    </submittedName>
</protein>
<proteinExistence type="predicted"/>
<keyword evidence="3" id="KW-1185">Reference proteome</keyword>
<organism evidence="2 3">
    <name type="scientific">Nitratireductor indicus C115</name>
    <dbReference type="NCBI Taxonomy" id="1231190"/>
    <lineage>
        <taxon>Bacteria</taxon>
        <taxon>Pseudomonadati</taxon>
        <taxon>Pseudomonadota</taxon>
        <taxon>Alphaproteobacteria</taxon>
        <taxon>Hyphomicrobiales</taxon>
        <taxon>Phyllobacteriaceae</taxon>
        <taxon>Nitratireductor</taxon>
    </lineage>
</organism>
<feature type="coiled-coil region" evidence="1">
    <location>
        <begin position="64"/>
        <end position="91"/>
    </location>
</feature>
<gene>
    <name evidence="2" type="ORF">NA8A_18282</name>
</gene>
<evidence type="ECO:0000313" key="3">
    <source>
        <dbReference type="Proteomes" id="UP000007374"/>
    </source>
</evidence>
<dbReference type="EMBL" id="AMSI01000014">
    <property type="protein sequence ID" value="EKF40866.1"/>
    <property type="molecule type" value="Genomic_DNA"/>
</dbReference>
<accession>K2P0K2</accession>
<name>K2P0K2_9HYPH</name>
<evidence type="ECO:0000256" key="1">
    <source>
        <dbReference type="SAM" id="Coils"/>
    </source>
</evidence>
<comment type="caution">
    <text evidence="2">The sequence shown here is derived from an EMBL/GenBank/DDBJ whole genome shotgun (WGS) entry which is preliminary data.</text>
</comment>
<dbReference type="STRING" id="721133.SAMN05216176_102637"/>
<evidence type="ECO:0000313" key="2">
    <source>
        <dbReference type="EMBL" id="EKF40866.1"/>
    </source>
</evidence>
<dbReference type="Proteomes" id="UP000007374">
    <property type="component" value="Unassembled WGS sequence"/>
</dbReference>
<dbReference type="RefSeq" id="WP_009451859.1">
    <property type="nucleotide sequence ID" value="NZ_AMSI01000014.1"/>
</dbReference>
<keyword evidence="1" id="KW-0175">Coiled coil</keyword>
<dbReference type="PATRIC" id="fig|1231190.3.peg.3776"/>
<reference evidence="2 3" key="1">
    <citation type="journal article" date="2012" name="J. Bacteriol.">
        <title>Genome Sequence of Nitratireductor indicus Type Strain C115.</title>
        <authorList>
            <person name="Lai Q."/>
            <person name="Li G."/>
            <person name="Yu Z."/>
            <person name="Shao Z."/>
        </authorList>
    </citation>
    <scope>NUCLEOTIDE SEQUENCE [LARGE SCALE GENOMIC DNA]</scope>
    <source>
        <strain evidence="2 3">C115</strain>
    </source>
</reference>
<sequence>MSKTQYEVGRAYWLRDGREVEYLGRIDDGKHVVAPTIELETYEGYEVGRGHAEFTSELFTKPPVEKRSEQIASLQAEVRGLENRKNKLYSECLHSERDTRARLDRLKKFEGLERIEEFVEGRITHVVIESYGDTVYDVLPLGDLQQYDCGYSRKPEGVRLISLFGLANGDLQWKVNQWRDESGTWRVILPCISEDDAREKRRDLIQKGLAEHWAEYMPPRGWQFLRFAAAAITEGIELSADQNKAYCAAMEKAREQQRENLIKEIADRQMRLDALSNSETETRKATNA</sequence>
<dbReference type="AlphaFoldDB" id="K2P0K2"/>